<dbReference type="EMBL" id="HBKR01012500">
    <property type="protein sequence ID" value="CAE2298830.1"/>
    <property type="molecule type" value="Transcribed_RNA"/>
</dbReference>
<dbReference type="SMART" id="SM00033">
    <property type="entry name" value="CH"/>
    <property type="match status" value="2"/>
</dbReference>
<dbReference type="AlphaFoldDB" id="A0A7S4NN09"/>
<dbReference type="PANTHER" id="PTHR47385">
    <property type="entry name" value="CALPONIN"/>
    <property type="match status" value="1"/>
</dbReference>
<gene>
    <name evidence="3" type="ORF">NAES01612_LOCUS8284</name>
</gene>
<feature type="domain" description="Calponin-homology (CH)" evidence="2">
    <location>
        <begin position="22"/>
        <end position="126"/>
    </location>
</feature>
<protein>
    <recommendedName>
        <fullName evidence="2">Calponin-homology (CH) domain-containing protein</fullName>
    </recommendedName>
</protein>
<dbReference type="InterPro" id="IPR036872">
    <property type="entry name" value="CH_dom_sf"/>
</dbReference>
<dbReference type="InterPro" id="IPR003096">
    <property type="entry name" value="SM22_calponin"/>
</dbReference>
<dbReference type="PRINTS" id="PR00888">
    <property type="entry name" value="SM22CALPONIN"/>
</dbReference>
<dbReference type="GO" id="GO:0007015">
    <property type="term" value="P:actin filament organization"/>
    <property type="evidence" value="ECO:0007669"/>
    <property type="project" value="TreeGrafter"/>
</dbReference>
<dbReference type="SUPFAM" id="SSF47576">
    <property type="entry name" value="Calponin-homology domain, CH-domain"/>
    <property type="match status" value="2"/>
</dbReference>
<dbReference type="InterPro" id="IPR050606">
    <property type="entry name" value="Calponin-like"/>
</dbReference>
<organism evidence="3">
    <name type="scientific">Paramoeba aestuarina</name>
    <dbReference type="NCBI Taxonomy" id="180227"/>
    <lineage>
        <taxon>Eukaryota</taxon>
        <taxon>Amoebozoa</taxon>
        <taxon>Discosea</taxon>
        <taxon>Flabellinia</taxon>
        <taxon>Dactylopodida</taxon>
        <taxon>Paramoebidae</taxon>
        <taxon>Paramoeba</taxon>
    </lineage>
</organism>
<accession>A0A7S4NN09</accession>
<dbReference type="Gene3D" id="1.10.418.10">
    <property type="entry name" value="Calponin-like domain"/>
    <property type="match status" value="2"/>
</dbReference>
<dbReference type="GO" id="GO:0051015">
    <property type="term" value="F:actin filament binding"/>
    <property type="evidence" value="ECO:0007669"/>
    <property type="project" value="TreeGrafter"/>
</dbReference>
<feature type="region of interest" description="Disordered" evidence="1">
    <location>
        <begin position="369"/>
        <end position="389"/>
    </location>
</feature>
<reference evidence="3" key="1">
    <citation type="submission" date="2021-01" db="EMBL/GenBank/DDBJ databases">
        <authorList>
            <person name="Corre E."/>
            <person name="Pelletier E."/>
            <person name="Niang G."/>
            <person name="Scheremetjew M."/>
            <person name="Finn R."/>
            <person name="Kale V."/>
            <person name="Holt S."/>
            <person name="Cochrane G."/>
            <person name="Meng A."/>
            <person name="Brown T."/>
            <person name="Cohen L."/>
        </authorList>
    </citation>
    <scope>NUCLEOTIDE SEQUENCE</scope>
    <source>
        <strain evidence="3">SoJaBio B1-5/56/2</strain>
    </source>
</reference>
<evidence type="ECO:0000256" key="1">
    <source>
        <dbReference type="SAM" id="MobiDB-lite"/>
    </source>
</evidence>
<dbReference type="GO" id="GO:0015629">
    <property type="term" value="C:actin cytoskeleton"/>
    <property type="evidence" value="ECO:0007669"/>
    <property type="project" value="TreeGrafter"/>
</dbReference>
<dbReference type="InterPro" id="IPR001715">
    <property type="entry name" value="CH_dom"/>
</dbReference>
<feature type="domain" description="Calponin-homology (CH)" evidence="2">
    <location>
        <begin position="251"/>
        <end position="354"/>
    </location>
</feature>
<evidence type="ECO:0000313" key="3">
    <source>
        <dbReference type="EMBL" id="CAE2298830.1"/>
    </source>
</evidence>
<feature type="region of interest" description="Disordered" evidence="1">
    <location>
        <begin position="145"/>
        <end position="177"/>
    </location>
</feature>
<sequence>MGRERYGVDKEAFEKLQMKYDTDQEVEVLRWISLTVKEPVFSVSDLRDGVVLCNLLNAIESGCVPPKKICQKPRHRLEEQANIIAYLEGCRTLGVPEQDLFQVKDLLDDECRYQVIVNIYAVGREAQVTPGFQGEMLGVKNSVTREMKAERQQKKEQEHEAQKKRAGEERERGKLRRMESEKLSCLAVETDTSRAQKRAQMRHAGRMDIRKSLKIEFDPVCPKVMERGDADVIRYGFDQEAHDRIRAKQNFELEWEVCDWLELLNKVAIDDFYTSLRSGVLLCETVNIIRPGTVKKINKKNMAMLEQENIRSFIRACKMFGMLDVELFTEKDLHCALNLPQAATCIHAFARRVCLNKNYKGPKVEGLELGVPHSSKSPERDEEDPLLPTSAMGGSRLACCNTLCAIM</sequence>
<name>A0A7S4NN09_9EUKA</name>
<dbReference type="PANTHER" id="PTHR47385:SF14">
    <property type="entry name" value="TRANSGELIN"/>
    <property type="match status" value="1"/>
</dbReference>
<dbReference type="Pfam" id="PF00307">
    <property type="entry name" value="CH"/>
    <property type="match status" value="2"/>
</dbReference>
<dbReference type="PROSITE" id="PS50021">
    <property type="entry name" value="CH"/>
    <property type="match status" value="2"/>
</dbReference>
<evidence type="ECO:0000259" key="2">
    <source>
        <dbReference type="PROSITE" id="PS50021"/>
    </source>
</evidence>
<proteinExistence type="predicted"/>